<evidence type="ECO:0000256" key="4">
    <source>
        <dbReference type="ARBA" id="ARBA00022763"/>
    </source>
</evidence>
<dbReference type="InterPro" id="IPR016059">
    <property type="entry name" value="DNA_ligase_ATP-dep_CS"/>
</dbReference>
<keyword evidence="2 8" id="KW-0436">Ligase</keyword>
<dbReference type="GO" id="GO:0006310">
    <property type="term" value="P:DNA recombination"/>
    <property type="evidence" value="ECO:0007669"/>
    <property type="project" value="InterPro"/>
</dbReference>
<keyword evidence="5" id="KW-0234">DNA repair</keyword>
<gene>
    <name evidence="8" type="ORF">MM415B03696_0004</name>
</gene>
<sequence length="479" mass="54845">MSITRPMLASRIDDLDELKYPYLGTPKLDGIRALRIEKGFVSRSFKDIPNKYVREKCLKLAIGLDGELITTDFNSTSSAIMGYEGEPNFKHYVFDYVKDSLNKSYSDRIEDLKNIDLPDFCIKILPVYISDRNDLNRYFDKFMAEGYEGIILRPVHSPYECKRSKNLLKIKRWHDAEAEIIGFEQKRHNENEKGKDNFGHSKRSSNKENIFLVETLGSLVVKDVKTGIEFKIGTGFDDIGRSEIWKAQKSYLGELVKYKYQKEGMKDKPRFPVFLGMRHEDDLSPEPTQPVSVPTPFLLDVIKKGPIQIEQARTLKPSPKTENPYRQNLRIVKQTPEAAQAQSVSLTEPYIAKKELEIEAEQLVSTRERNLKIATGQCPKLTPQIVIEGLANLIGRAEIAKNMINKQGLVISNNKGLTIPNPALKIEADTLKAIADIFKKINASKKDAKLKNSDIIKPPRHRVKIHYSCRFEDSYFWMD</sequence>
<dbReference type="Gene3D" id="3.30.1490.70">
    <property type="match status" value="1"/>
</dbReference>
<dbReference type="PROSITE" id="PS00333">
    <property type="entry name" value="DNA_LIGASE_A2"/>
    <property type="match status" value="1"/>
</dbReference>
<keyword evidence="3" id="KW-0235">DNA replication</keyword>
<reference evidence="8" key="1">
    <citation type="submission" date="2020-03" db="EMBL/GenBank/DDBJ databases">
        <title>The deep terrestrial virosphere.</title>
        <authorList>
            <person name="Holmfeldt K."/>
            <person name="Nilsson E."/>
            <person name="Simone D."/>
            <person name="Lopez-Fernandez M."/>
            <person name="Wu X."/>
            <person name="de Brujin I."/>
            <person name="Lundin D."/>
            <person name="Andersson A."/>
            <person name="Bertilsson S."/>
            <person name="Dopson M."/>
        </authorList>
    </citation>
    <scope>NUCLEOTIDE SEQUENCE</scope>
    <source>
        <strain evidence="8">MM415B03696</strain>
    </source>
</reference>
<feature type="domain" description="DNA ligase OB-like" evidence="7">
    <location>
        <begin position="215"/>
        <end position="278"/>
    </location>
</feature>
<evidence type="ECO:0000256" key="5">
    <source>
        <dbReference type="ARBA" id="ARBA00023204"/>
    </source>
</evidence>
<dbReference type="Pfam" id="PF14743">
    <property type="entry name" value="DNA_ligase_OB_2"/>
    <property type="match status" value="1"/>
</dbReference>
<dbReference type="InterPro" id="IPR012310">
    <property type="entry name" value="DNA_ligase_ATP-dep_cent"/>
</dbReference>
<dbReference type="SUPFAM" id="SSF50249">
    <property type="entry name" value="Nucleic acid-binding proteins"/>
    <property type="match status" value="1"/>
</dbReference>
<evidence type="ECO:0000256" key="3">
    <source>
        <dbReference type="ARBA" id="ARBA00022705"/>
    </source>
</evidence>
<dbReference type="GO" id="GO:0003910">
    <property type="term" value="F:DNA ligase (ATP) activity"/>
    <property type="evidence" value="ECO:0007669"/>
    <property type="project" value="InterPro"/>
</dbReference>
<name>A0A6M3LI17_9ZZZZ</name>
<organism evidence="8">
    <name type="scientific">viral metagenome</name>
    <dbReference type="NCBI Taxonomy" id="1070528"/>
    <lineage>
        <taxon>unclassified sequences</taxon>
        <taxon>metagenomes</taxon>
        <taxon>organismal metagenomes</taxon>
    </lineage>
</organism>
<dbReference type="Gene3D" id="3.30.470.30">
    <property type="entry name" value="DNA ligase/mRNA capping enzyme"/>
    <property type="match status" value="1"/>
</dbReference>
<dbReference type="SUPFAM" id="SSF56091">
    <property type="entry name" value="DNA ligase/mRNA capping enzyme, catalytic domain"/>
    <property type="match status" value="1"/>
</dbReference>
<dbReference type="Gene3D" id="2.40.50.140">
    <property type="entry name" value="Nucleic acid-binding proteins"/>
    <property type="match status" value="1"/>
</dbReference>
<dbReference type="Pfam" id="PF01068">
    <property type="entry name" value="DNA_ligase_A_M"/>
    <property type="match status" value="1"/>
</dbReference>
<dbReference type="InterPro" id="IPR050326">
    <property type="entry name" value="NAD_dep_DNA_ligaseB"/>
</dbReference>
<dbReference type="GO" id="GO:0006281">
    <property type="term" value="P:DNA repair"/>
    <property type="evidence" value="ECO:0007669"/>
    <property type="project" value="UniProtKB-KW"/>
</dbReference>
<evidence type="ECO:0000256" key="1">
    <source>
        <dbReference type="ARBA" id="ARBA00001968"/>
    </source>
</evidence>
<feature type="domain" description="ATP-dependent DNA ligase family profile" evidence="6">
    <location>
        <begin position="6"/>
        <end position="171"/>
    </location>
</feature>
<dbReference type="PANTHER" id="PTHR47810">
    <property type="entry name" value="DNA LIGASE"/>
    <property type="match status" value="1"/>
</dbReference>
<dbReference type="AlphaFoldDB" id="A0A6M3LI17"/>
<dbReference type="InterPro" id="IPR029319">
    <property type="entry name" value="DNA_ligase_OB"/>
</dbReference>
<protein>
    <submittedName>
        <fullName evidence="8">Putative DNA ligase domain protein</fullName>
    </submittedName>
</protein>
<dbReference type="EMBL" id="MT143273">
    <property type="protein sequence ID" value="QJA94936.1"/>
    <property type="molecule type" value="Genomic_DNA"/>
</dbReference>
<evidence type="ECO:0000256" key="2">
    <source>
        <dbReference type="ARBA" id="ARBA00022598"/>
    </source>
</evidence>
<dbReference type="CDD" id="cd08041">
    <property type="entry name" value="OBF_kDNA_ligase_like"/>
    <property type="match status" value="1"/>
</dbReference>
<evidence type="ECO:0000259" key="6">
    <source>
        <dbReference type="Pfam" id="PF01068"/>
    </source>
</evidence>
<dbReference type="GO" id="GO:0005524">
    <property type="term" value="F:ATP binding"/>
    <property type="evidence" value="ECO:0007669"/>
    <property type="project" value="InterPro"/>
</dbReference>
<dbReference type="PANTHER" id="PTHR47810:SF1">
    <property type="entry name" value="DNA LIGASE B"/>
    <property type="match status" value="1"/>
</dbReference>
<keyword evidence="4" id="KW-0227">DNA damage</keyword>
<dbReference type="InterPro" id="IPR012340">
    <property type="entry name" value="NA-bd_OB-fold"/>
</dbReference>
<comment type="cofactor">
    <cofactor evidence="1">
        <name>a divalent metal cation</name>
        <dbReference type="ChEBI" id="CHEBI:60240"/>
    </cofactor>
</comment>
<evidence type="ECO:0000259" key="7">
    <source>
        <dbReference type="Pfam" id="PF14743"/>
    </source>
</evidence>
<accession>A0A6M3LI17</accession>
<dbReference type="GO" id="GO:0006260">
    <property type="term" value="P:DNA replication"/>
    <property type="evidence" value="ECO:0007669"/>
    <property type="project" value="UniProtKB-KW"/>
</dbReference>
<evidence type="ECO:0000313" key="8">
    <source>
        <dbReference type="EMBL" id="QJA94936.1"/>
    </source>
</evidence>
<proteinExistence type="predicted"/>